<dbReference type="EMBL" id="AXCJ01000009">
    <property type="protein sequence ID" value="ETO91040.1"/>
    <property type="molecule type" value="Genomic_DNA"/>
</dbReference>
<proteinExistence type="predicted"/>
<accession>W2UYT8</accession>
<dbReference type="AlphaFoldDB" id="W2UYT8"/>
<protein>
    <submittedName>
        <fullName evidence="1">Uncharacterized protein</fullName>
    </submittedName>
</protein>
<evidence type="ECO:0000313" key="2">
    <source>
        <dbReference type="Proteomes" id="UP000018951"/>
    </source>
</evidence>
<dbReference type="Proteomes" id="UP000018951">
    <property type="component" value="Unassembled WGS sequence"/>
</dbReference>
<name>W2UYT8_9RICK</name>
<sequence length="179" mass="21050">MFPIKYSIFSSLIFYRIVLTCILLFGIIDNAYAKSFVSYIETTCKQYYSKMSKEDCEELLSIYHNYSLYNKDEKKIAKNRADTLLASQMPLSKRSKKMQKHLHNLNLVKMNLPSETQTILEKIYSEFIKLPNEVQKELIEYSLNPSDDKLQSQQSHNYLENVNKFLTTGLKDTILEDFE</sequence>
<evidence type="ECO:0000313" key="1">
    <source>
        <dbReference type="EMBL" id="ETO91040.1"/>
    </source>
</evidence>
<organism evidence="1 2">
    <name type="scientific">Candidatus Xenolissoclinum pacificiensis L6</name>
    <dbReference type="NCBI Taxonomy" id="1401685"/>
    <lineage>
        <taxon>Bacteria</taxon>
        <taxon>Pseudomonadati</taxon>
        <taxon>Pseudomonadota</taxon>
        <taxon>Alphaproteobacteria</taxon>
        <taxon>Rickettsiales</taxon>
        <taxon>Anaplasmataceae</taxon>
        <taxon>Candidatus Xenolissoclinum</taxon>
    </lineage>
</organism>
<comment type="caution">
    <text evidence="1">The sequence shown here is derived from an EMBL/GenBank/DDBJ whole genome shotgun (WGS) entry which is preliminary data.</text>
</comment>
<reference evidence="1 2" key="1">
    <citation type="journal article" date="2013" name="PLoS ONE">
        <title>Bacterial endosymbiosis in a chordate host: long-term co-evolution and conservation of secondary metabolism.</title>
        <authorList>
            <person name="Kwan J.C."/>
            <person name="Schmidt E.W."/>
        </authorList>
    </citation>
    <scope>NUCLEOTIDE SEQUENCE [LARGE SCALE GENOMIC DNA]</scope>
    <source>
        <strain evidence="2">L6</strain>
    </source>
</reference>
<gene>
    <name evidence="1" type="ORF">P857_115</name>
</gene>
<keyword evidence="2" id="KW-1185">Reference proteome</keyword>